<dbReference type="STRING" id="490629.SAMN05216266_109250"/>
<keyword evidence="1" id="KW-0812">Transmembrane</keyword>
<dbReference type="Pfam" id="PF06966">
    <property type="entry name" value="DUF1295"/>
    <property type="match status" value="1"/>
</dbReference>
<sequence length="272" mass="29763">MNWSGFAALAAVTAAVVLGAVVLTFVIARLRPRYDTIDTLWGLGFAVVAAVGFALTSGSGATRYLATALTIIWGIRLAVHLHLRNRDRPEDPRYAAMVERGGAHPALRIFLRVYLVQAAVLWFVSLPVLAAQAGGAETGFAPLLWLGATVWAAGFAFEVIGDEQLRRFRAAPENAGKVLDTGLWRYSRHPNYFGDACVWWGLYLLACTSWVGVATVLSPVVMTLLLARGTGKPLLEKGLRQSRPGYSYYVERTSGFFPLPPRRRTTGRSARR</sequence>
<gene>
    <name evidence="2" type="ORF">SAMN05216266_109250</name>
</gene>
<evidence type="ECO:0000313" key="2">
    <source>
        <dbReference type="EMBL" id="SFB38381.1"/>
    </source>
</evidence>
<dbReference type="GO" id="GO:0016020">
    <property type="term" value="C:membrane"/>
    <property type="evidence" value="ECO:0007669"/>
    <property type="project" value="TreeGrafter"/>
</dbReference>
<keyword evidence="1" id="KW-0472">Membrane</keyword>
<dbReference type="AlphaFoldDB" id="A0A1I1AK14"/>
<dbReference type="OrthoDB" id="9779233at2"/>
<proteinExistence type="predicted"/>
<feature type="transmembrane region" description="Helical" evidence="1">
    <location>
        <begin position="197"/>
        <end position="227"/>
    </location>
</feature>
<organism evidence="2 3">
    <name type="scientific">Amycolatopsis marina</name>
    <dbReference type="NCBI Taxonomy" id="490629"/>
    <lineage>
        <taxon>Bacteria</taxon>
        <taxon>Bacillati</taxon>
        <taxon>Actinomycetota</taxon>
        <taxon>Actinomycetes</taxon>
        <taxon>Pseudonocardiales</taxon>
        <taxon>Pseudonocardiaceae</taxon>
        <taxon>Amycolatopsis</taxon>
    </lineage>
</organism>
<keyword evidence="1" id="KW-1133">Transmembrane helix</keyword>
<dbReference type="PROSITE" id="PS50244">
    <property type="entry name" value="S5A_REDUCTASE"/>
    <property type="match status" value="1"/>
</dbReference>
<protein>
    <submittedName>
        <fullName evidence="2">Steroid 5-alpha reductase family enzyme</fullName>
    </submittedName>
</protein>
<feature type="transmembrane region" description="Helical" evidence="1">
    <location>
        <begin position="64"/>
        <end position="83"/>
    </location>
</feature>
<dbReference type="InterPro" id="IPR010721">
    <property type="entry name" value="UstE-like"/>
</dbReference>
<name>A0A1I1AK14_9PSEU</name>
<accession>A0A1I1AK14</accession>
<dbReference type="Gene3D" id="1.20.120.1630">
    <property type="match status" value="1"/>
</dbReference>
<feature type="transmembrane region" description="Helical" evidence="1">
    <location>
        <begin position="109"/>
        <end position="130"/>
    </location>
</feature>
<dbReference type="Proteomes" id="UP000243799">
    <property type="component" value="Unassembled WGS sequence"/>
</dbReference>
<dbReference type="EMBL" id="FOKG01000009">
    <property type="protein sequence ID" value="SFB38381.1"/>
    <property type="molecule type" value="Genomic_DNA"/>
</dbReference>
<dbReference type="RefSeq" id="WP_091674225.1">
    <property type="nucleotide sequence ID" value="NZ_FOKG01000009.1"/>
</dbReference>
<feature type="transmembrane region" description="Helical" evidence="1">
    <location>
        <begin position="142"/>
        <end position="160"/>
    </location>
</feature>
<reference evidence="3" key="1">
    <citation type="submission" date="2016-10" db="EMBL/GenBank/DDBJ databases">
        <authorList>
            <person name="Varghese N."/>
            <person name="Submissions S."/>
        </authorList>
    </citation>
    <scope>NUCLEOTIDE SEQUENCE [LARGE SCALE GENOMIC DNA]</scope>
    <source>
        <strain evidence="3">CGMCC 4.3568</strain>
    </source>
</reference>
<feature type="transmembrane region" description="Helical" evidence="1">
    <location>
        <begin position="6"/>
        <end position="28"/>
    </location>
</feature>
<evidence type="ECO:0000256" key="1">
    <source>
        <dbReference type="SAM" id="Phobius"/>
    </source>
</evidence>
<keyword evidence="3" id="KW-1185">Reference proteome</keyword>
<dbReference type="PANTHER" id="PTHR32251:SF17">
    <property type="entry name" value="STEROID 5-ALPHA REDUCTASE C-TERMINAL DOMAIN-CONTAINING PROTEIN"/>
    <property type="match status" value="1"/>
</dbReference>
<feature type="transmembrane region" description="Helical" evidence="1">
    <location>
        <begin position="40"/>
        <end position="58"/>
    </location>
</feature>
<dbReference type="PANTHER" id="PTHR32251">
    <property type="entry name" value="3-OXO-5-ALPHA-STEROID 4-DEHYDROGENASE"/>
    <property type="match status" value="1"/>
</dbReference>
<evidence type="ECO:0000313" key="3">
    <source>
        <dbReference type="Proteomes" id="UP000243799"/>
    </source>
</evidence>